<dbReference type="PANTHER" id="PTHR42801:SF4">
    <property type="entry name" value="AHPC_TSA FAMILY PROTEIN"/>
    <property type="match status" value="1"/>
</dbReference>
<keyword evidence="4" id="KW-0575">Peroxidase</keyword>
<dbReference type="EMBL" id="DSVQ01000005">
    <property type="protein sequence ID" value="HGT38031.1"/>
    <property type="molecule type" value="Genomic_DNA"/>
</dbReference>
<comment type="caution">
    <text evidence="15">The sequence shown here is derived from an EMBL/GenBank/DDBJ whole genome shotgun (WGS) entry which is preliminary data.</text>
</comment>
<evidence type="ECO:0000256" key="12">
    <source>
        <dbReference type="ARBA" id="ARBA00049091"/>
    </source>
</evidence>
<dbReference type="PIRSF" id="PIRSF000239">
    <property type="entry name" value="AHPC"/>
    <property type="match status" value="1"/>
</dbReference>
<accession>A0A7C4LNG1</accession>
<evidence type="ECO:0000256" key="13">
    <source>
        <dbReference type="PIRSR" id="PIRSR000239-1"/>
    </source>
</evidence>
<dbReference type="GO" id="GO:0008379">
    <property type="term" value="F:thioredoxin peroxidase activity"/>
    <property type="evidence" value="ECO:0007669"/>
    <property type="project" value="TreeGrafter"/>
</dbReference>
<evidence type="ECO:0000259" key="14">
    <source>
        <dbReference type="PROSITE" id="PS51352"/>
    </source>
</evidence>
<comment type="function">
    <text evidence="1">Thiol-specific peroxidase that catalyzes the reduction of hydrogen peroxide and organic hydroperoxides to water and alcohols, respectively. Plays a role in cell protection against oxidative stress by detoxifying peroxides and as sensor of hydrogen peroxide-mediated signaling events.</text>
</comment>
<evidence type="ECO:0000256" key="2">
    <source>
        <dbReference type="ARBA" id="ARBA00011245"/>
    </source>
</evidence>
<organism evidence="15">
    <name type="scientific">Schlesneria paludicola</name>
    <dbReference type="NCBI Taxonomy" id="360056"/>
    <lineage>
        <taxon>Bacteria</taxon>
        <taxon>Pseudomonadati</taxon>
        <taxon>Planctomycetota</taxon>
        <taxon>Planctomycetia</taxon>
        <taxon>Planctomycetales</taxon>
        <taxon>Planctomycetaceae</taxon>
        <taxon>Schlesneria</taxon>
    </lineage>
</organism>
<evidence type="ECO:0000313" key="15">
    <source>
        <dbReference type="EMBL" id="HGT38031.1"/>
    </source>
</evidence>
<dbReference type="AlphaFoldDB" id="A0A7C4LNG1"/>
<dbReference type="SUPFAM" id="SSF52833">
    <property type="entry name" value="Thioredoxin-like"/>
    <property type="match status" value="1"/>
</dbReference>
<dbReference type="CDD" id="cd03017">
    <property type="entry name" value="PRX_BCP"/>
    <property type="match status" value="1"/>
</dbReference>
<evidence type="ECO:0000256" key="8">
    <source>
        <dbReference type="ARBA" id="ARBA00023284"/>
    </source>
</evidence>
<dbReference type="GO" id="GO:0045454">
    <property type="term" value="P:cell redox homeostasis"/>
    <property type="evidence" value="ECO:0007669"/>
    <property type="project" value="TreeGrafter"/>
</dbReference>
<keyword evidence="7" id="KW-1015">Disulfide bond</keyword>
<dbReference type="EC" id="1.11.1.24" evidence="3"/>
<reference evidence="15" key="1">
    <citation type="journal article" date="2020" name="mSystems">
        <title>Genome- and Community-Level Interaction Insights into Carbon Utilization and Element Cycling Functions of Hydrothermarchaeota in Hydrothermal Sediment.</title>
        <authorList>
            <person name="Zhou Z."/>
            <person name="Liu Y."/>
            <person name="Xu W."/>
            <person name="Pan J."/>
            <person name="Luo Z.H."/>
            <person name="Li M."/>
        </authorList>
    </citation>
    <scope>NUCLEOTIDE SEQUENCE [LARGE SCALE GENOMIC DNA]</scope>
    <source>
        <strain evidence="15">SpSt-508</strain>
    </source>
</reference>
<dbReference type="PANTHER" id="PTHR42801">
    <property type="entry name" value="THIOREDOXIN-DEPENDENT PEROXIDE REDUCTASE"/>
    <property type="match status" value="1"/>
</dbReference>
<dbReference type="PROSITE" id="PS51352">
    <property type="entry name" value="THIOREDOXIN_2"/>
    <property type="match status" value="1"/>
</dbReference>
<gene>
    <name evidence="15" type="ORF">ENS64_01995</name>
</gene>
<evidence type="ECO:0000256" key="11">
    <source>
        <dbReference type="ARBA" id="ARBA00042639"/>
    </source>
</evidence>
<evidence type="ECO:0000256" key="6">
    <source>
        <dbReference type="ARBA" id="ARBA00023002"/>
    </source>
</evidence>
<comment type="similarity">
    <text evidence="10">Belongs to the peroxiredoxin family. BCP/PrxQ subfamily.</text>
</comment>
<comment type="subunit">
    <text evidence="2">Monomer.</text>
</comment>
<dbReference type="InterPro" id="IPR050924">
    <property type="entry name" value="Peroxiredoxin_BCP/PrxQ"/>
</dbReference>
<evidence type="ECO:0000256" key="9">
    <source>
        <dbReference type="ARBA" id="ARBA00032824"/>
    </source>
</evidence>
<evidence type="ECO:0000256" key="3">
    <source>
        <dbReference type="ARBA" id="ARBA00013017"/>
    </source>
</evidence>
<keyword evidence="6" id="KW-0560">Oxidoreductase</keyword>
<proteinExistence type="inferred from homology"/>
<dbReference type="InterPro" id="IPR036249">
    <property type="entry name" value="Thioredoxin-like_sf"/>
</dbReference>
<dbReference type="InterPro" id="IPR013766">
    <property type="entry name" value="Thioredoxin_domain"/>
</dbReference>
<comment type="catalytic activity">
    <reaction evidence="12">
        <text>a hydroperoxide + [thioredoxin]-dithiol = an alcohol + [thioredoxin]-disulfide + H2O</text>
        <dbReference type="Rhea" id="RHEA:62620"/>
        <dbReference type="Rhea" id="RHEA-COMP:10698"/>
        <dbReference type="Rhea" id="RHEA-COMP:10700"/>
        <dbReference type="ChEBI" id="CHEBI:15377"/>
        <dbReference type="ChEBI" id="CHEBI:29950"/>
        <dbReference type="ChEBI" id="CHEBI:30879"/>
        <dbReference type="ChEBI" id="CHEBI:35924"/>
        <dbReference type="ChEBI" id="CHEBI:50058"/>
        <dbReference type="EC" id="1.11.1.24"/>
    </reaction>
</comment>
<dbReference type="FunFam" id="3.40.30.10:FF:000007">
    <property type="entry name" value="Thioredoxin-dependent thiol peroxidase"/>
    <property type="match status" value="1"/>
</dbReference>
<name>A0A7C4LNG1_9PLAN</name>
<feature type="domain" description="Thioredoxin" evidence="14">
    <location>
        <begin position="3"/>
        <end position="169"/>
    </location>
</feature>
<keyword evidence="5" id="KW-0049">Antioxidant</keyword>
<dbReference type="Pfam" id="PF00578">
    <property type="entry name" value="AhpC-TSA"/>
    <property type="match status" value="1"/>
</dbReference>
<evidence type="ECO:0000256" key="7">
    <source>
        <dbReference type="ARBA" id="ARBA00023157"/>
    </source>
</evidence>
<evidence type="ECO:0000256" key="4">
    <source>
        <dbReference type="ARBA" id="ARBA00022559"/>
    </source>
</evidence>
<dbReference type="Gene3D" id="3.40.30.10">
    <property type="entry name" value="Glutaredoxin"/>
    <property type="match status" value="1"/>
</dbReference>
<feature type="active site" description="Cysteine sulfenic acid (-SOH) intermediate; for peroxidase activity" evidence="13">
    <location>
        <position position="46"/>
    </location>
</feature>
<dbReference type="InterPro" id="IPR000866">
    <property type="entry name" value="AhpC/TSA"/>
</dbReference>
<dbReference type="GO" id="GO:0034599">
    <property type="term" value="P:cellular response to oxidative stress"/>
    <property type="evidence" value="ECO:0007669"/>
    <property type="project" value="TreeGrafter"/>
</dbReference>
<evidence type="ECO:0000256" key="1">
    <source>
        <dbReference type="ARBA" id="ARBA00003330"/>
    </source>
</evidence>
<dbReference type="GO" id="GO:0005737">
    <property type="term" value="C:cytoplasm"/>
    <property type="evidence" value="ECO:0007669"/>
    <property type="project" value="TreeGrafter"/>
</dbReference>
<dbReference type="InterPro" id="IPR024706">
    <property type="entry name" value="Peroxiredoxin_AhpC-typ"/>
</dbReference>
<evidence type="ECO:0000256" key="10">
    <source>
        <dbReference type="ARBA" id="ARBA00038489"/>
    </source>
</evidence>
<protein>
    <recommendedName>
        <fullName evidence="3">thioredoxin-dependent peroxiredoxin</fullName>
        <ecNumber evidence="3">1.11.1.24</ecNumber>
    </recommendedName>
    <alternativeName>
        <fullName evidence="9">Thioredoxin peroxidase</fullName>
    </alternativeName>
    <alternativeName>
        <fullName evidence="11">Thioredoxin-dependent peroxiredoxin Bcp</fullName>
    </alternativeName>
</protein>
<evidence type="ECO:0000256" key="5">
    <source>
        <dbReference type="ARBA" id="ARBA00022862"/>
    </source>
</evidence>
<sequence>MNLKVGDPAPSFEALDDTGKLWKSSDYVGKKIVVVYFYPADCTGGCTAQAKGYRDDLEKLSAAGVEVVGVSGDTVRNHQLFKKKENLNFTLLADTEGKVAQAFGVEYTPGEKSVKAVIDDKEELLVRTLTTKRWTFVIGKDGKILSKNTNVKAAEDSKAVLDLVAKIAQ</sequence>
<keyword evidence="8" id="KW-0676">Redox-active center</keyword>